<proteinExistence type="inferred from homology"/>
<gene>
    <name evidence="9" type="ORF">P344_06900</name>
</gene>
<dbReference type="PATRIC" id="fig|838561.3.peg.1327"/>
<evidence type="ECO:0000259" key="8">
    <source>
        <dbReference type="Pfam" id="PF02687"/>
    </source>
</evidence>
<feature type="transmembrane region" description="Helical" evidence="7">
    <location>
        <begin position="712"/>
        <end position="732"/>
    </location>
</feature>
<dbReference type="HOGENOM" id="CLU_249804_0_0_14"/>
<dbReference type="GO" id="GO:0005886">
    <property type="term" value="C:plasma membrane"/>
    <property type="evidence" value="ECO:0007669"/>
    <property type="project" value="UniProtKB-SubCell"/>
</dbReference>
<comment type="subcellular location">
    <subcellularLocation>
        <location evidence="1">Cell membrane</location>
        <topology evidence="1">Multi-pass membrane protein</topology>
    </subcellularLocation>
</comment>
<feature type="domain" description="ABC3 transporter permease C-terminal" evidence="8">
    <location>
        <begin position="549"/>
        <end position="668"/>
    </location>
</feature>
<dbReference type="Pfam" id="PF02687">
    <property type="entry name" value="FtsX"/>
    <property type="match status" value="2"/>
</dbReference>
<keyword evidence="10" id="KW-1185">Reference proteome</keyword>
<dbReference type="STRING" id="838561.P344_06900"/>
<feature type="transmembrane region" description="Helical" evidence="7">
    <location>
        <begin position="1284"/>
        <end position="1310"/>
    </location>
</feature>
<accession>W0GSG8</accession>
<name>W0GSG8_9MOLU</name>
<dbReference type="EMBL" id="CP006720">
    <property type="protein sequence ID" value="AHI58678.1"/>
    <property type="molecule type" value="Genomic_DNA"/>
</dbReference>
<feature type="transmembrane region" description="Helical" evidence="7">
    <location>
        <begin position="542"/>
        <end position="566"/>
    </location>
</feature>
<feature type="transmembrane region" description="Helical" evidence="7">
    <location>
        <begin position="1381"/>
        <end position="1404"/>
    </location>
</feature>
<evidence type="ECO:0000256" key="7">
    <source>
        <dbReference type="SAM" id="Phobius"/>
    </source>
</evidence>
<evidence type="ECO:0000256" key="6">
    <source>
        <dbReference type="ARBA" id="ARBA00038076"/>
    </source>
</evidence>
<keyword evidence="3 7" id="KW-0812">Transmembrane</keyword>
<dbReference type="InterPro" id="IPR050250">
    <property type="entry name" value="Macrolide_Exporter_MacB"/>
</dbReference>
<dbReference type="KEGG" id="smia:P344_06900"/>
<sequence>MLLFWQTFKNMLKEKTQILIFVILVILSTLLLSVSWIVNERLTDAYRFMGQGTFNYDYLLNYNSKKKSTHNVETIIPWFAFDNEYHMITDKAGKTKTLPFLSLGDNHVLKKINPDNIKIIISGGQVSSIEINDPTNPLKFTNNGLYNFNVDNDNFRKSLIGSFYNPNTKQFSNIDVITYFMENFVKSDISKNTINLLVAYANHVGITSDDSANRQKIADFINPTTGNVWLKDIDYSKGTPQKDLPNQTDILNEIYTKGLDGNFSMLYKTDNSQLLNSVKMYYSPTITNNSEPGFNYNINNATFTVNDFYNSKNTNADFKNNLRNGKEYGPYAFTSSYYQLVGDATNFAIQMREQYEYWDLASNVKFKVINWQQLLDYDQLKIISKYSKFDINDSTNSVYVIITPQYAKNHNLSLGDQLTIGQNTGFFVGAIGGDVANIYPTIYNTDVFPDLEIDSVVYVSPQVFRLQNNIAPDLDIEEDSTAFLSYQRPNQKLTDLERFKTYLASDYLSLNTPTNKNAPILNRDDTKLIYVRYSLLGTSIKIYRAVSITLVVIFLLILIFTLVILIKKIINQEKVENGILKANGYTGMHIASSYLVYSIFVTLVGVPLGWLIGVVLQYPIMVVFNKYFVIPSVFSFNPIPLVICFGLILIVTVSVILFTAARQLSISPLDLLNPNKNIHPNKWIEKITSRVHFKHFNNKFRFIIMAISLKKIGWFFLTFFVASLSLTFAILIPTSINKVSDDYYRNLAYENEYGYNNVVGNIPFSRYQLYDWNGPQASQYPIYPLENNSLITKYFYKSGNWLTTNDVLATNPGKYALDINNMIVFNFMAGKGASLSIGAFYDLYQRSGQNRDIENQINTLVCTTLPMAFGKQPIIPTDPNVIDRWTYCVQHATDGMLPGKIKNMWLKNELAKEQFNFTFGTSTYNRQDEDLYTGFNSQIKNSIGLFTYGINGNNKTIVFPNHSLKRQLAESATLDINKNKNALIPMVINEVVQKKYGIKPGDIFPANVESNTLQFCYTPNTCVPVSQLDWGYEPPSGFNNNQTDPFKMDLTKLTVGSSSINRFGFSDQSGTPQDYYNLANFTLRLPKPPAGAFMTPSVSETTGKKLPGLLDTNPDPAIYPDQKVVEDDGKGYIKIHPFASRYDREINGLGDLTTGFPTNWYREAFKQGLLKIRVTKKQVFYNVIGLQESYDIPRAYINQKVANQILGYPTTTANLYPQDQKNNPLSWFNGKFSKYPNQVDQTGRYNLSSSNSTYSMIDFMNGSMGGAIGKTDYLIIKNQVIEKLAVISTILSTLFVIITIMAAIIIIYIMTESFVNSFLKFIAVMKSLGYSNWEVNSLMLGIFTPFVVIAWGVGVGIMWLIVKLGMYGFSMTSSVIIPLGFPWLIIPITFFFIVAIYAVTYWILNYKIKHMSIQEQINANEI</sequence>
<dbReference type="InterPro" id="IPR003838">
    <property type="entry name" value="ABC3_permease_C"/>
</dbReference>
<feature type="transmembrane region" description="Helical" evidence="7">
    <location>
        <begin position="1335"/>
        <end position="1361"/>
    </location>
</feature>
<evidence type="ECO:0000313" key="9">
    <source>
        <dbReference type="EMBL" id="AHI58678.1"/>
    </source>
</evidence>
<reference evidence="9 10" key="1">
    <citation type="submission" date="2013-09" db="EMBL/GenBank/DDBJ databases">
        <title>Complete genome sequence of Spiroplasma mirum suckling mouse cataract agent.</title>
        <authorList>
            <person name="Landry C.A."/>
            <person name="Bastian F.O."/>
            <person name="Thune R.L."/>
        </authorList>
    </citation>
    <scope>NUCLEOTIDE SEQUENCE [LARGE SCALE GENOMIC DNA]</scope>
    <source>
        <strain evidence="9 10">SMCA</strain>
    </source>
</reference>
<dbReference type="GO" id="GO:0022857">
    <property type="term" value="F:transmembrane transporter activity"/>
    <property type="evidence" value="ECO:0007669"/>
    <property type="project" value="TreeGrafter"/>
</dbReference>
<keyword evidence="4 7" id="KW-1133">Transmembrane helix</keyword>
<keyword evidence="5 7" id="KW-0472">Membrane</keyword>
<dbReference type="PANTHER" id="PTHR30572:SF4">
    <property type="entry name" value="ABC TRANSPORTER PERMEASE YTRF"/>
    <property type="match status" value="1"/>
</dbReference>
<organism evidence="9 10">
    <name type="scientific">Spiroplasma mirum ATCC 29335</name>
    <dbReference type="NCBI Taxonomy" id="838561"/>
    <lineage>
        <taxon>Bacteria</taxon>
        <taxon>Bacillati</taxon>
        <taxon>Mycoplasmatota</taxon>
        <taxon>Mollicutes</taxon>
        <taxon>Entomoplasmatales</taxon>
        <taxon>Spiroplasmataceae</taxon>
        <taxon>Spiroplasma</taxon>
    </lineage>
</organism>
<dbReference type="RefSeq" id="WP_025317888.1">
    <property type="nucleotide sequence ID" value="NZ_CP002082.1"/>
</dbReference>
<feature type="transmembrane region" description="Helical" evidence="7">
    <location>
        <begin position="638"/>
        <end position="661"/>
    </location>
</feature>
<dbReference type="OrthoDB" id="386933at2"/>
<keyword evidence="2" id="KW-1003">Cell membrane</keyword>
<dbReference type="eggNOG" id="COG0577">
    <property type="taxonomic scope" value="Bacteria"/>
</dbReference>
<dbReference type="Proteomes" id="UP000019260">
    <property type="component" value="Chromosome"/>
</dbReference>
<dbReference type="PANTHER" id="PTHR30572">
    <property type="entry name" value="MEMBRANE COMPONENT OF TRANSPORTER-RELATED"/>
    <property type="match status" value="1"/>
</dbReference>
<feature type="domain" description="ABC3 transporter permease C-terminal" evidence="8">
    <location>
        <begin position="1294"/>
        <end position="1413"/>
    </location>
</feature>
<evidence type="ECO:0000256" key="3">
    <source>
        <dbReference type="ARBA" id="ARBA00022692"/>
    </source>
</evidence>
<evidence type="ECO:0000256" key="4">
    <source>
        <dbReference type="ARBA" id="ARBA00022989"/>
    </source>
</evidence>
<evidence type="ECO:0000256" key="2">
    <source>
        <dbReference type="ARBA" id="ARBA00022475"/>
    </source>
</evidence>
<evidence type="ECO:0000256" key="1">
    <source>
        <dbReference type="ARBA" id="ARBA00004651"/>
    </source>
</evidence>
<evidence type="ECO:0000256" key="5">
    <source>
        <dbReference type="ARBA" id="ARBA00023136"/>
    </source>
</evidence>
<feature type="transmembrane region" description="Helical" evidence="7">
    <location>
        <begin position="18"/>
        <end position="38"/>
    </location>
</feature>
<protein>
    <recommendedName>
        <fullName evidence="8">ABC3 transporter permease C-terminal domain-containing protein</fullName>
    </recommendedName>
</protein>
<dbReference type="KEGG" id="smir:SMM_1159"/>
<evidence type="ECO:0000313" key="10">
    <source>
        <dbReference type="Proteomes" id="UP000019260"/>
    </source>
</evidence>
<feature type="transmembrane region" description="Helical" evidence="7">
    <location>
        <begin position="594"/>
        <end position="618"/>
    </location>
</feature>
<comment type="similarity">
    <text evidence="6">Belongs to the ABC-4 integral membrane protein family.</text>
</comment>